<comment type="caution">
    <text evidence="3">The sequence shown here is derived from an EMBL/GenBank/DDBJ whole genome shotgun (WGS) entry which is preliminary data.</text>
</comment>
<evidence type="ECO:0000256" key="1">
    <source>
        <dbReference type="ARBA" id="ARBA00006845"/>
    </source>
</evidence>
<name>A0A935N1T6_9RHOO</name>
<dbReference type="InterPro" id="IPR035905">
    <property type="entry name" value="Barstar-like_sf"/>
</dbReference>
<accession>A0A935N1T6</accession>
<dbReference type="AlphaFoldDB" id="A0A935N1T6"/>
<evidence type="ECO:0000313" key="3">
    <source>
        <dbReference type="EMBL" id="MBK7414245.1"/>
    </source>
</evidence>
<dbReference type="CDD" id="cd05141">
    <property type="entry name" value="Barstar_evA4336-like"/>
    <property type="match status" value="1"/>
</dbReference>
<dbReference type="EMBL" id="JADJMS010000006">
    <property type="protein sequence ID" value="MBK7414245.1"/>
    <property type="molecule type" value="Genomic_DNA"/>
</dbReference>
<dbReference type="Proteomes" id="UP000739411">
    <property type="component" value="Unassembled WGS sequence"/>
</dbReference>
<evidence type="ECO:0000259" key="2">
    <source>
        <dbReference type="Pfam" id="PF01337"/>
    </source>
</evidence>
<dbReference type="Pfam" id="PF01337">
    <property type="entry name" value="Barstar"/>
    <property type="match status" value="1"/>
</dbReference>
<protein>
    <submittedName>
        <fullName evidence="3">Barstar family protein</fullName>
    </submittedName>
</protein>
<reference evidence="3 4" key="1">
    <citation type="submission" date="2020-10" db="EMBL/GenBank/DDBJ databases">
        <title>Connecting structure to function with the recovery of over 1000 high-quality activated sludge metagenome-assembled genomes encoding full-length rRNA genes using long-read sequencing.</title>
        <authorList>
            <person name="Singleton C.M."/>
            <person name="Petriglieri F."/>
            <person name="Kristensen J.M."/>
            <person name="Kirkegaard R.H."/>
            <person name="Michaelsen T.Y."/>
            <person name="Andersen M.H."/>
            <person name="Karst S.M."/>
            <person name="Dueholm M.S."/>
            <person name="Nielsen P.H."/>
            <person name="Albertsen M."/>
        </authorList>
    </citation>
    <scope>NUCLEOTIDE SEQUENCE [LARGE SCALE GENOMIC DNA]</scope>
    <source>
        <strain evidence="3">EsbW_18-Q3-R4-48_BATAC.463</strain>
    </source>
</reference>
<dbReference type="InterPro" id="IPR000468">
    <property type="entry name" value="Barstar"/>
</dbReference>
<gene>
    <name evidence="3" type="ORF">IPJ38_03055</name>
</gene>
<sequence>MNDKLLKNAAQAGVYHLPPLRRTELEAAAKKHHFPVLTADIGVHQKMDKTLRNLGSALHFPIWFGANFDALFDCLADPDWYPAKGHVIVLSGIDSLRVSDPDDFTTLIEVLQAATEARRELGFPLWVLLDTPARGIPSLPEA</sequence>
<proteinExistence type="inferred from homology"/>
<feature type="domain" description="Barstar (barnase inhibitor)" evidence="2">
    <location>
        <begin position="35"/>
        <end position="129"/>
    </location>
</feature>
<evidence type="ECO:0000313" key="4">
    <source>
        <dbReference type="Proteomes" id="UP000739411"/>
    </source>
</evidence>
<organism evidence="3 4">
    <name type="scientific">Candidatus Dechloromonas phosphorivorans</name>
    <dbReference type="NCBI Taxonomy" id="2899244"/>
    <lineage>
        <taxon>Bacteria</taxon>
        <taxon>Pseudomonadati</taxon>
        <taxon>Pseudomonadota</taxon>
        <taxon>Betaproteobacteria</taxon>
        <taxon>Rhodocyclales</taxon>
        <taxon>Azonexaceae</taxon>
        <taxon>Dechloromonas</taxon>
    </lineage>
</organism>
<comment type="similarity">
    <text evidence="1">Belongs to the barstar family.</text>
</comment>
<dbReference type="SUPFAM" id="SSF52038">
    <property type="entry name" value="Barstar-related"/>
    <property type="match status" value="1"/>
</dbReference>
<dbReference type="Gene3D" id="3.30.370.10">
    <property type="entry name" value="Barstar-like"/>
    <property type="match status" value="1"/>
</dbReference>